<evidence type="ECO:0000313" key="3">
    <source>
        <dbReference type="Proteomes" id="UP000239711"/>
    </source>
</evidence>
<dbReference type="EMBL" id="PVBQ01000001">
    <property type="protein sequence ID" value="PRD49214.1"/>
    <property type="molecule type" value="Genomic_DNA"/>
</dbReference>
<proteinExistence type="predicted"/>
<dbReference type="OrthoDB" id="1086219at2"/>
<sequence length="345" mass="39170">MFRLGLLYLLLLLLSAKGWSQNQLQGVIKDSVNNKFLHATTISVYKKDHKLVEKVTLSDKYGEFTIQDIPYGVPLRIEFSHLLYQKLVKEIQVNKTEKINLGQIYLCARSNLIDTVAVFPPVRMNGDTIEFYADAFQLDTNAVIEDLIHKLPGMMIWGDGKITYDGREIPSVLVNGKPFFGTDKAIALQNIAKDAVEKLQIYDTRDGIIQRKNEMDPNYEMNVVLKEGKEKMYFGNVTAGVGNEQRRDGYFNINYADKARQGTIALSTNNTNKRLSSIDQLLKNTTFKGVGVRNNFSPDFLNTGIQTQQVGGIRYQHDFLRTGDVNRNNIISVNALLNHQRNTLR</sequence>
<keyword evidence="1" id="KW-0732">Signal</keyword>
<dbReference type="RefSeq" id="WP_105715054.1">
    <property type="nucleotide sequence ID" value="NZ_PVBQ01000001.1"/>
</dbReference>
<evidence type="ECO:0008006" key="4">
    <source>
        <dbReference type="Google" id="ProtNLM"/>
    </source>
</evidence>
<dbReference type="AlphaFoldDB" id="A0A2S9J8X3"/>
<evidence type="ECO:0000256" key="1">
    <source>
        <dbReference type="SAM" id="SignalP"/>
    </source>
</evidence>
<organism evidence="2 3">
    <name type="scientific">Sphingobacterium haloxyli</name>
    <dbReference type="NCBI Taxonomy" id="2100533"/>
    <lineage>
        <taxon>Bacteria</taxon>
        <taxon>Pseudomonadati</taxon>
        <taxon>Bacteroidota</taxon>
        <taxon>Sphingobacteriia</taxon>
        <taxon>Sphingobacteriales</taxon>
        <taxon>Sphingobacteriaceae</taxon>
        <taxon>Sphingobacterium</taxon>
    </lineage>
</organism>
<name>A0A2S9J8X3_9SPHI</name>
<feature type="signal peptide" evidence="1">
    <location>
        <begin position="1"/>
        <end position="20"/>
    </location>
</feature>
<keyword evidence="3" id="KW-1185">Reference proteome</keyword>
<accession>A0A2S9J8X3</accession>
<gene>
    <name evidence="2" type="ORF">C5745_00825</name>
</gene>
<feature type="chain" id="PRO_5015672030" description="TonB-dependent receptor" evidence="1">
    <location>
        <begin position="21"/>
        <end position="345"/>
    </location>
</feature>
<protein>
    <recommendedName>
        <fullName evidence="4">TonB-dependent receptor</fullName>
    </recommendedName>
</protein>
<evidence type="ECO:0000313" key="2">
    <source>
        <dbReference type="EMBL" id="PRD49214.1"/>
    </source>
</evidence>
<comment type="caution">
    <text evidence="2">The sequence shown here is derived from an EMBL/GenBank/DDBJ whole genome shotgun (WGS) entry which is preliminary data.</text>
</comment>
<dbReference type="Proteomes" id="UP000239711">
    <property type="component" value="Unassembled WGS sequence"/>
</dbReference>
<reference evidence="2 3" key="1">
    <citation type="submission" date="2018-02" db="EMBL/GenBank/DDBJ databases">
        <title>The draft genome of Sphingobacterium sp. 5JN-11.</title>
        <authorList>
            <person name="Liu L."/>
            <person name="Li L."/>
            <person name="Liang L."/>
            <person name="Zhang X."/>
            <person name="Wang T."/>
        </authorList>
    </citation>
    <scope>NUCLEOTIDE SEQUENCE [LARGE SCALE GENOMIC DNA]</scope>
    <source>
        <strain evidence="2 3">5JN-11</strain>
    </source>
</reference>